<keyword evidence="21" id="KW-0511">Multifunctional enzyme</keyword>
<evidence type="ECO:0000256" key="5">
    <source>
        <dbReference type="ARBA" id="ARBA00007739"/>
    </source>
</evidence>
<dbReference type="GO" id="GO:0009002">
    <property type="term" value="F:serine-type D-Ala-D-Ala carboxypeptidase activity"/>
    <property type="evidence" value="ECO:0007669"/>
    <property type="project" value="UniProtKB-EC"/>
</dbReference>
<dbReference type="InterPro" id="IPR023346">
    <property type="entry name" value="Lysozyme-like_dom_sf"/>
</dbReference>
<evidence type="ECO:0000256" key="28">
    <source>
        <dbReference type="SAM" id="Phobius"/>
    </source>
</evidence>
<evidence type="ECO:0000256" key="10">
    <source>
        <dbReference type="ARBA" id="ARBA00022670"/>
    </source>
</evidence>
<keyword evidence="10" id="KW-0645">Protease</keyword>
<evidence type="ECO:0000259" key="30">
    <source>
        <dbReference type="Pfam" id="PF00912"/>
    </source>
</evidence>
<organism evidence="31 32">
    <name type="scientific">Clostridium fessum</name>
    <dbReference type="NCBI Taxonomy" id="2126740"/>
    <lineage>
        <taxon>Bacteria</taxon>
        <taxon>Bacillati</taxon>
        <taxon>Bacillota</taxon>
        <taxon>Clostridia</taxon>
        <taxon>Eubacteriales</taxon>
        <taxon>Clostridiaceae</taxon>
        <taxon>Clostridium</taxon>
    </lineage>
</organism>
<comment type="similarity">
    <text evidence="5">In the N-terminal section; belongs to the glycosyltransferase 51 family.</text>
</comment>
<dbReference type="GO" id="GO:0008955">
    <property type="term" value="F:peptidoglycan glycosyltransferase activity"/>
    <property type="evidence" value="ECO:0007669"/>
    <property type="project" value="UniProtKB-EC"/>
</dbReference>
<dbReference type="FunFam" id="1.10.3810.10:FF:000001">
    <property type="entry name" value="Penicillin-binding protein 1A"/>
    <property type="match status" value="1"/>
</dbReference>
<sequence>MREEMREKQTREDASGVRKKPAASSARSSGRRGTAKKSGKIDVGKRKKAGKNNSWSGGRIVFHAMARIFGTMFKTLLVCLVLLVIGGAGFGAYKLIPLYEDYKSQIEGVVENSTLDTFRLQEASYIYDSNGNVLAKLTGDEDSSYLKYDQIPQNAVNAFVAIEDRTFWENPGIDIKGIFRVAVNYFLTEGAEKHGASTITQQLARNRFLTREVSMERKIKEMLISLDLTKKYTKEQIMEFYINDISFANTYYGLQAAARGYFGKDADELSLSQTAYLCAIPNSPTYYNPYRHPENALTRRDKILEDMLSMGFITEKACKEAKAEEITVNRQRVPLHNYETTYAIDCAIRYLMRRDGFEFQYGFRSDEAYKEYNANYNEVYNQERDALYTGGYNLYTSLDPDKQTILQDALDGVLSFDGNTSENGVYKLQGASTVIDNKTNRVVAIVGGRSQETDTYTLNRAFQSPRQPGSSIKPLIVYTPALENGYTSETKIPNIDIDAAKQKGVDVKSLSGERLELRNAVERSKNGVAWYIYDDITPDVGMAYLTQMRFASVQAADYYPATSLGGFTTGMTTEEMAGAYAALSDRGQYREPTCIIKMINNQGEDIFEDYESVQVYQESSAVMMTDILKGVVTKGTAASMGWSGNIEAAGKTGTTNGSRDGWFCGMTPYYTMTVWVGYDQQKTLSSLYGGTYPAKIWKNAMEKMVEGLPAASFDTPETDNGRGEGTYLAGHPDAFEITTSGYTAANFRRDHLLSDEAAKLLESAKSGDSGRSSKELKEDASAKIEQIKSESIKERMQRIHKTGTAGKRYSAPAVVPETPAETVEDPAESSTTIVPAGPGSDIGPGHGPAQEPAVGPAAEIGQ</sequence>
<proteinExistence type="inferred from homology"/>
<evidence type="ECO:0000256" key="27">
    <source>
        <dbReference type="SAM" id="MobiDB-lite"/>
    </source>
</evidence>
<dbReference type="Gene3D" id="3.40.710.10">
    <property type="entry name" value="DD-peptidase/beta-lactamase superfamily"/>
    <property type="match status" value="1"/>
</dbReference>
<evidence type="ECO:0000256" key="11">
    <source>
        <dbReference type="ARBA" id="ARBA00022676"/>
    </source>
</evidence>
<dbReference type="PANTHER" id="PTHR32282:SF11">
    <property type="entry name" value="PENICILLIN-BINDING PROTEIN 1B"/>
    <property type="match status" value="1"/>
</dbReference>
<keyword evidence="13 28" id="KW-0812">Transmembrane</keyword>
<dbReference type="GO" id="GO:0030288">
    <property type="term" value="C:outer membrane-bounded periplasmic space"/>
    <property type="evidence" value="ECO:0007669"/>
    <property type="project" value="TreeGrafter"/>
</dbReference>
<evidence type="ECO:0000256" key="25">
    <source>
        <dbReference type="ARBA" id="ARBA00049902"/>
    </source>
</evidence>
<evidence type="ECO:0000313" key="31">
    <source>
        <dbReference type="EMBL" id="PST36900.1"/>
    </source>
</evidence>
<dbReference type="SUPFAM" id="SSF56601">
    <property type="entry name" value="beta-lactamase/transpeptidase-like"/>
    <property type="match status" value="1"/>
</dbReference>
<accession>A0A2T3FNR0</accession>
<feature type="region of interest" description="Disordered" evidence="27">
    <location>
        <begin position="794"/>
        <end position="862"/>
    </location>
</feature>
<feature type="compositionally biased region" description="Basic residues" evidence="27">
    <location>
        <begin position="29"/>
        <end position="38"/>
    </location>
</feature>
<keyword evidence="20" id="KW-0046">Antibiotic resistance</keyword>
<dbReference type="UniPathway" id="UPA00219"/>
<keyword evidence="14" id="KW-0378">Hydrolase</keyword>
<evidence type="ECO:0000256" key="7">
    <source>
        <dbReference type="ARBA" id="ARBA00018638"/>
    </source>
</evidence>
<keyword evidence="18 28" id="KW-1133">Transmembrane helix</keyword>
<keyword evidence="8" id="KW-1003">Cell membrane</keyword>
<dbReference type="InterPro" id="IPR036950">
    <property type="entry name" value="PBP_transglycosylase"/>
</dbReference>
<evidence type="ECO:0000256" key="12">
    <source>
        <dbReference type="ARBA" id="ARBA00022679"/>
    </source>
</evidence>
<dbReference type="Pfam" id="PF00905">
    <property type="entry name" value="Transpeptidase"/>
    <property type="match status" value="1"/>
</dbReference>
<dbReference type="Proteomes" id="UP000241048">
    <property type="component" value="Unassembled WGS sequence"/>
</dbReference>
<dbReference type="GO" id="GO:0008360">
    <property type="term" value="P:regulation of cell shape"/>
    <property type="evidence" value="ECO:0007669"/>
    <property type="project" value="UniProtKB-KW"/>
</dbReference>
<comment type="pathway">
    <text evidence="26">Glycan biosynthesis.</text>
</comment>
<dbReference type="EMBL" id="PYLO01000003">
    <property type="protein sequence ID" value="PST36900.1"/>
    <property type="molecule type" value="Genomic_DNA"/>
</dbReference>
<dbReference type="GO" id="GO:0005886">
    <property type="term" value="C:plasma membrane"/>
    <property type="evidence" value="ECO:0007669"/>
    <property type="project" value="UniProtKB-SubCell"/>
</dbReference>
<keyword evidence="22" id="KW-0961">Cell wall biogenesis/degradation</keyword>
<evidence type="ECO:0000256" key="21">
    <source>
        <dbReference type="ARBA" id="ARBA00023268"/>
    </source>
</evidence>
<dbReference type="GO" id="GO:0071555">
    <property type="term" value="P:cell wall organization"/>
    <property type="evidence" value="ECO:0007669"/>
    <property type="project" value="UniProtKB-KW"/>
</dbReference>
<evidence type="ECO:0000256" key="9">
    <source>
        <dbReference type="ARBA" id="ARBA00022645"/>
    </source>
</evidence>
<keyword evidence="19 28" id="KW-0472">Membrane</keyword>
<keyword evidence="12" id="KW-0808">Transferase</keyword>
<feature type="compositionally biased region" description="Basic and acidic residues" evidence="27">
    <location>
        <begin position="771"/>
        <end position="782"/>
    </location>
</feature>
<evidence type="ECO:0000256" key="2">
    <source>
        <dbReference type="ARBA" id="ARBA00004401"/>
    </source>
</evidence>
<dbReference type="EC" id="2.4.99.28" evidence="24"/>
<feature type="region of interest" description="Disordered" evidence="27">
    <location>
        <begin position="763"/>
        <end position="782"/>
    </location>
</feature>
<feature type="domain" description="Glycosyl transferase family 51" evidence="30">
    <location>
        <begin position="131"/>
        <end position="307"/>
    </location>
</feature>
<feature type="compositionally biased region" description="Basic and acidic residues" evidence="27">
    <location>
        <begin position="1"/>
        <end position="16"/>
    </location>
</feature>
<feature type="transmembrane region" description="Helical" evidence="28">
    <location>
        <begin position="75"/>
        <end position="96"/>
    </location>
</feature>
<dbReference type="GO" id="GO:0008658">
    <property type="term" value="F:penicillin binding"/>
    <property type="evidence" value="ECO:0007669"/>
    <property type="project" value="InterPro"/>
</dbReference>
<evidence type="ECO:0000256" key="6">
    <source>
        <dbReference type="ARBA" id="ARBA00012448"/>
    </source>
</evidence>
<dbReference type="AlphaFoldDB" id="A0A2T3FNR0"/>
<evidence type="ECO:0000256" key="1">
    <source>
        <dbReference type="ARBA" id="ARBA00002624"/>
    </source>
</evidence>
<keyword evidence="16" id="KW-0735">Signal-anchor</keyword>
<dbReference type="Pfam" id="PF00912">
    <property type="entry name" value="Transgly"/>
    <property type="match status" value="1"/>
</dbReference>
<evidence type="ECO:0000313" key="32">
    <source>
        <dbReference type="Proteomes" id="UP000241048"/>
    </source>
</evidence>
<dbReference type="Gene3D" id="1.10.3810.10">
    <property type="entry name" value="Biosynthetic peptidoglycan transglycosylase-like"/>
    <property type="match status" value="1"/>
</dbReference>
<evidence type="ECO:0000256" key="13">
    <source>
        <dbReference type="ARBA" id="ARBA00022692"/>
    </source>
</evidence>
<evidence type="ECO:0000256" key="4">
    <source>
        <dbReference type="ARBA" id="ARBA00007090"/>
    </source>
</evidence>
<dbReference type="PANTHER" id="PTHR32282">
    <property type="entry name" value="BINDING PROTEIN TRANSPEPTIDASE, PUTATIVE-RELATED"/>
    <property type="match status" value="1"/>
</dbReference>
<dbReference type="GO" id="GO:0046677">
    <property type="term" value="P:response to antibiotic"/>
    <property type="evidence" value="ECO:0007669"/>
    <property type="project" value="UniProtKB-KW"/>
</dbReference>
<dbReference type="InterPro" id="IPR001460">
    <property type="entry name" value="PCN-bd_Tpept"/>
</dbReference>
<evidence type="ECO:0000256" key="14">
    <source>
        <dbReference type="ARBA" id="ARBA00022801"/>
    </source>
</evidence>
<keyword evidence="9" id="KW-0121">Carboxypeptidase</keyword>
<evidence type="ECO:0000259" key="29">
    <source>
        <dbReference type="Pfam" id="PF00905"/>
    </source>
</evidence>
<evidence type="ECO:0000256" key="24">
    <source>
        <dbReference type="ARBA" id="ARBA00044770"/>
    </source>
</evidence>
<dbReference type="InterPro" id="IPR012338">
    <property type="entry name" value="Beta-lactam/transpept-like"/>
</dbReference>
<comment type="function">
    <text evidence="1">Cell wall formation. Synthesis of cross-linked peptidoglycan from the lipid intermediates. The enzyme has a penicillin-insensitive transglycosylase N-terminal domain (formation of linear glycan strands) and a penicillin-sensitive transpeptidase C-terminal domain (cross-linking of the peptide subunits).</text>
</comment>
<evidence type="ECO:0000256" key="8">
    <source>
        <dbReference type="ARBA" id="ARBA00022475"/>
    </source>
</evidence>
<evidence type="ECO:0000256" key="3">
    <source>
        <dbReference type="ARBA" id="ARBA00004752"/>
    </source>
</evidence>
<feature type="region of interest" description="Disordered" evidence="27">
    <location>
        <begin position="1"/>
        <end position="52"/>
    </location>
</feature>
<dbReference type="InterPro" id="IPR050396">
    <property type="entry name" value="Glycosyltr_51/Transpeptidase"/>
</dbReference>
<keyword evidence="32" id="KW-1185">Reference proteome</keyword>
<evidence type="ECO:0000256" key="15">
    <source>
        <dbReference type="ARBA" id="ARBA00022960"/>
    </source>
</evidence>
<evidence type="ECO:0000256" key="19">
    <source>
        <dbReference type="ARBA" id="ARBA00023136"/>
    </source>
</evidence>
<evidence type="ECO:0000256" key="17">
    <source>
        <dbReference type="ARBA" id="ARBA00022984"/>
    </source>
</evidence>
<evidence type="ECO:0000256" key="26">
    <source>
        <dbReference type="ARBA" id="ARBA00060592"/>
    </source>
</evidence>
<gene>
    <name evidence="31" type="ORF">C7U56_10095</name>
</gene>
<comment type="pathway">
    <text evidence="3">Cell wall biogenesis; peptidoglycan biosynthesis.</text>
</comment>
<keyword evidence="15" id="KW-0133">Cell shape</keyword>
<dbReference type="GO" id="GO:0009252">
    <property type="term" value="P:peptidoglycan biosynthetic process"/>
    <property type="evidence" value="ECO:0007669"/>
    <property type="project" value="UniProtKB-UniPathway"/>
</dbReference>
<reference evidence="31 32" key="1">
    <citation type="submission" date="2018-03" db="EMBL/GenBank/DDBJ databases">
        <title>Lachnoclostridium SNUG30386 gen.nov., sp.nov., isolated from human faeces.</title>
        <authorList>
            <person name="Seo B."/>
            <person name="Jeon K."/>
            <person name="Ko G."/>
        </authorList>
    </citation>
    <scope>NUCLEOTIDE SEQUENCE [LARGE SCALE GENOMIC DNA]</scope>
    <source>
        <strain evidence="31 32">SNUG30386</strain>
    </source>
</reference>
<keyword evidence="17" id="KW-0573">Peptidoglycan synthesis</keyword>
<comment type="subcellular location">
    <subcellularLocation>
        <location evidence="2">Cell membrane</location>
        <topology evidence="2">Single-pass type II membrane protein</topology>
    </subcellularLocation>
</comment>
<dbReference type="SUPFAM" id="SSF53955">
    <property type="entry name" value="Lysozyme-like"/>
    <property type="match status" value="1"/>
</dbReference>
<comment type="catalytic activity">
    <reaction evidence="23">
        <text>Preferential cleavage: (Ac)2-L-Lys-D-Ala-|-D-Ala. Also transpeptidation of peptidyl-alanyl moieties that are N-acyl substituents of D-alanine.</text>
        <dbReference type="EC" id="3.4.16.4"/>
    </reaction>
</comment>
<evidence type="ECO:0000256" key="22">
    <source>
        <dbReference type="ARBA" id="ARBA00023316"/>
    </source>
</evidence>
<evidence type="ECO:0000256" key="20">
    <source>
        <dbReference type="ARBA" id="ARBA00023251"/>
    </source>
</evidence>
<evidence type="ECO:0000256" key="23">
    <source>
        <dbReference type="ARBA" id="ARBA00034000"/>
    </source>
</evidence>
<comment type="caution">
    <text evidence="31">The sequence shown here is derived from an EMBL/GenBank/DDBJ whole genome shotgun (WGS) entry which is preliminary data.</text>
</comment>
<name>A0A2T3FNR0_9CLOT</name>
<dbReference type="GO" id="GO:0006508">
    <property type="term" value="P:proteolysis"/>
    <property type="evidence" value="ECO:0007669"/>
    <property type="project" value="UniProtKB-KW"/>
</dbReference>
<comment type="catalytic activity">
    <reaction evidence="25">
        <text>[GlcNAc-(1-&gt;4)-Mur2Ac(oyl-L-Ala-gamma-D-Glu-L-Lys-D-Ala-D-Ala)](n)-di-trans,octa-cis-undecaprenyl diphosphate + beta-D-GlcNAc-(1-&gt;4)-Mur2Ac(oyl-L-Ala-gamma-D-Glu-L-Lys-D-Ala-D-Ala)-di-trans,octa-cis-undecaprenyl diphosphate = [GlcNAc-(1-&gt;4)-Mur2Ac(oyl-L-Ala-gamma-D-Glu-L-Lys-D-Ala-D-Ala)](n+1)-di-trans,octa-cis-undecaprenyl diphosphate + di-trans,octa-cis-undecaprenyl diphosphate + H(+)</text>
        <dbReference type="Rhea" id="RHEA:23708"/>
        <dbReference type="Rhea" id="RHEA-COMP:9602"/>
        <dbReference type="Rhea" id="RHEA-COMP:9603"/>
        <dbReference type="ChEBI" id="CHEBI:15378"/>
        <dbReference type="ChEBI" id="CHEBI:58405"/>
        <dbReference type="ChEBI" id="CHEBI:60033"/>
        <dbReference type="ChEBI" id="CHEBI:78435"/>
        <dbReference type="EC" id="2.4.99.28"/>
    </reaction>
</comment>
<feature type="domain" description="Penicillin-binding protein transpeptidase" evidence="29">
    <location>
        <begin position="431"/>
        <end position="702"/>
    </location>
</feature>
<comment type="similarity">
    <text evidence="4">In the C-terminal section; belongs to the transpeptidase family.</text>
</comment>
<evidence type="ECO:0000256" key="18">
    <source>
        <dbReference type="ARBA" id="ARBA00022989"/>
    </source>
</evidence>
<evidence type="ECO:0000256" key="16">
    <source>
        <dbReference type="ARBA" id="ARBA00022968"/>
    </source>
</evidence>
<protein>
    <recommendedName>
        <fullName evidence="7">Penicillin-binding protein 1A</fullName>
        <ecNumber evidence="24">2.4.99.28</ecNumber>
        <ecNumber evidence="6">3.4.16.4</ecNumber>
    </recommendedName>
</protein>
<dbReference type="EC" id="3.4.16.4" evidence="6"/>
<keyword evidence="11" id="KW-0328">Glycosyltransferase</keyword>
<dbReference type="InterPro" id="IPR001264">
    <property type="entry name" value="Glyco_trans_51"/>
</dbReference>